<reference evidence="3" key="2">
    <citation type="journal article" date="2024" name="Antonie Van Leeuwenhoek">
        <title>Roseihalotalea indica gen. nov., sp. nov., a halophilic Bacteroidetes from mesopelagic Southwest Indian Ocean with higher carbohydrate metabolic potential.</title>
        <authorList>
            <person name="Chen B."/>
            <person name="Zhang M."/>
            <person name="Lin D."/>
            <person name="Ye J."/>
            <person name="Tang K."/>
        </authorList>
    </citation>
    <scope>NUCLEOTIDE SEQUENCE</scope>
    <source>
        <strain evidence="3">TK19036</strain>
    </source>
</reference>
<dbReference type="InterPro" id="IPR035986">
    <property type="entry name" value="PKD_dom_sf"/>
</dbReference>
<evidence type="ECO:0000313" key="3">
    <source>
        <dbReference type="EMBL" id="WKN36942.1"/>
    </source>
</evidence>
<sequence>MKTPNPLLKLSYLLLFSLLIVISACQEDKDEPVPGSPPTVNAGGNLTGTVNSTVALNGTATDPDGDALTINWSITTRPDGSSATITNASNLNASFVPDLPGTYTVQLSADDGNYDPVTAEAIVTVEESVGEPPVPFIVAENGREISEGNDNNTVTVNTGFVLDGSNTLDPDTDKGDLTFTWEVTETPDNSESASITSATNTPDHAIFTPDMIGAYTIRLTVTDPDGNTASAEATVIADANPVEVSGTISADTVWRDLFADPNVPDYLAVGNLSIAAKLTVEPGVVVYYDEDVTMTIEENGGELIADGTADNGIVFTSSDVEGDIHWGGLLIKSSSSNNILNFATVSYAGGYDNLVYSSGYRKAGIAIDENGKLKMTNSTIANNDSDGMFIIGSNSLTQFESNTFANNKDYAMSISINQAGVIDAATTLADNPDTEKRENVVRIYDSSLNEDQTWTTLNNDASYVLVGDVTLNADLTLSAGARLEFDENIWMKVATGGAIIANGTEDNKIVFTSSSSDEGQYWGGILVESSSANNLLNHVVVSYGGGYENLIYYRGYQKANLAIADDGKIAITNSEVSHSDGYGIFASIDAEISGFTNNNLHDITSYPIYMPINLVGMIDANTTITSNNDDVVAIFESTLSSEASYNDTDNPEWVALAENAKYLFTGNATIEDDLILAEGAYLAFEEMVYMKVSSSGSIKAVGTADNKVTLTAYDQSGNDNWGGLLIQSDDNNELRNAEVSYAGKYANLIYISGYKAANIAVDDNASLDLYDTTVSNSDDYGLIVHPDGEVNGLTKSDADAATTVKNANSFSGNSNTDEIVFF</sequence>
<accession>A0AA49JIU8</accession>
<reference evidence="3" key="1">
    <citation type="journal article" date="2023" name="Comput. Struct. Biotechnol. J.">
        <title>Discovery of a novel marine Bacteroidetes with a rich repertoire of carbohydrate-active enzymes.</title>
        <authorList>
            <person name="Chen B."/>
            <person name="Liu G."/>
            <person name="Chen Q."/>
            <person name="Wang H."/>
            <person name="Liu L."/>
            <person name="Tang K."/>
        </authorList>
    </citation>
    <scope>NUCLEOTIDE SEQUENCE</scope>
    <source>
        <strain evidence="3">TK19036</strain>
    </source>
</reference>
<evidence type="ECO:0000256" key="1">
    <source>
        <dbReference type="SAM" id="SignalP"/>
    </source>
</evidence>
<name>A0AA49JIU8_9BACT</name>
<dbReference type="PROSITE" id="PS51257">
    <property type="entry name" value="PROKAR_LIPOPROTEIN"/>
    <property type="match status" value="1"/>
</dbReference>
<proteinExistence type="predicted"/>
<feature type="domain" description="PKD/Chitinase" evidence="2">
    <location>
        <begin position="151"/>
        <end position="240"/>
    </location>
</feature>
<dbReference type="SMART" id="SM00089">
    <property type="entry name" value="PKD"/>
    <property type="match status" value="2"/>
</dbReference>
<organism evidence="3">
    <name type="scientific">Roseihalotalea indica</name>
    <dbReference type="NCBI Taxonomy" id="2867963"/>
    <lineage>
        <taxon>Bacteria</taxon>
        <taxon>Pseudomonadati</taxon>
        <taxon>Bacteroidota</taxon>
        <taxon>Cytophagia</taxon>
        <taxon>Cytophagales</taxon>
        <taxon>Catalimonadaceae</taxon>
        <taxon>Roseihalotalea</taxon>
    </lineage>
</organism>
<evidence type="ECO:0000259" key="2">
    <source>
        <dbReference type="SMART" id="SM00089"/>
    </source>
</evidence>
<dbReference type="EMBL" id="CP120682">
    <property type="protein sequence ID" value="WKN36942.1"/>
    <property type="molecule type" value="Genomic_DNA"/>
</dbReference>
<gene>
    <name evidence="3" type="ORF">K4G66_31745</name>
</gene>
<dbReference type="SUPFAM" id="SSF49299">
    <property type="entry name" value="PKD domain"/>
    <property type="match status" value="2"/>
</dbReference>
<feature type="signal peptide" evidence="1">
    <location>
        <begin position="1"/>
        <end position="26"/>
    </location>
</feature>
<feature type="chain" id="PRO_5041414915" description="PKD/Chitinase domain-containing protein" evidence="1">
    <location>
        <begin position="27"/>
        <end position="822"/>
    </location>
</feature>
<dbReference type="AlphaFoldDB" id="A0AA49JIU8"/>
<feature type="domain" description="PKD/Chitinase" evidence="2">
    <location>
        <begin position="39"/>
        <end position="128"/>
    </location>
</feature>
<dbReference type="Pfam" id="PF22352">
    <property type="entry name" value="K319L-like_PKD"/>
    <property type="match status" value="2"/>
</dbReference>
<keyword evidence="1" id="KW-0732">Signal</keyword>
<dbReference type="Gene3D" id="2.60.40.10">
    <property type="entry name" value="Immunoglobulins"/>
    <property type="match status" value="2"/>
</dbReference>
<dbReference type="InterPro" id="IPR013783">
    <property type="entry name" value="Ig-like_fold"/>
</dbReference>
<dbReference type="PANTHER" id="PTHR41339:SF1">
    <property type="entry name" value="SECRETED PROTEIN"/>
    <property type="match status" value="1"/>
</dbReference>
<protein>
    <recommendedName>
        <fullName evidence="2">PKD/Chitinase domain-containing protein</fullName>
    </recommendedName>
</protein>
<dbReference type="InterPro" id="IPR022409">
    <property type="entry name" value="PKD/Chitinase_dom"/>
</dbReference>
<dbReference type="PANTHER" id="PTHR41339">
    <property type="entry name" value="LIPL48"/>
    <property type="match status" value="1"/>
</dbReference>